<dbReference type="InterPro" id="IPR004794">
    <property type="entry name" value="Eubact_RibD"/>
</dbReference>
<evidence type="ECO:0000256" key="12">
    <source>
        <dbReference type="PIRNR" id="PIRNR006769"/>
    </source>
</evidence>
<name>A0A5S3PHA4_9FLAO</name>
<dbReference type="Gene3D" id="3.40.430.10">
    <property type="entry name" value="Dihydrofolate Reductase, subunit A"/>
    <property type="match status" value="1"/>
</dbReference>
<dbReference type="InterPro" id="IPR024072">
    <property type="entry name" value="DHFR-like_dom_sf"/>
</dbReference>
<dbReference type="PANTHER" id="PTHR38011">
    <property type="entry name" value="DIHYDROFOLATE REDUCTASE FAMILY PROTEIN (AFU_ORTHOLOGUE AFUA_8G06820)"/>
    <property type="match status" value="1"/>
</dbReference>
<dbReference type="EC" id="1.1.1.193" evidence="12"/>
<dbReference type="EMBL" id="VATY01000004">
    <property type="protein sequence ID" value="TMM53619.1"/>
    <property type="molecule type" value="Genomic_DNA"/>
</dbReference>
<dbReference type="SUPFAM" id="SSF53927">
    <property type="entry name" value="Cytidine deaminase-like"/>
    <property type="match status" value="1"/>
</dbReference>
<keyword evidence="6 12" id="KW-0686">Riboflavin biosynthesis</keyword>
<dbReference type="InterPro" id="IPR016192">
    <property type="entry name" value="APOBEC/CMP_deaminase_Zn-bd"/>
</dbReference>
<dbReference type="Gene3D" id="3.40.140.10">
    <property type="entry name" value="Cytidine Deaminase, domain 2"/>
    <property type="match status" value="1"/>
</dbReference>
<evidence type="ECO:0000256" key="4">
    <source>
        <dbReference type="ARBA" id="ARBA00005259"/>
    </source>
</evidence>
<proteinExistence type="inferred from homology"/>
<evidence type="ECO:0000256" key="15">
    <source>
        <dbReference type="PIRSR" id="PIRSR006769-3"/>
    </source>
</evidence>
<comment type="similarity">
    <text evidence="5 12">In the C-terminal section; belongs to the HTP reductase family.</text>
</comment>
<dbReference type="GO" id="GO:0009231">
    <property type="term" value="P:riboflavin biosynthetic process"/>
    <property type="evidence" value="ECO:0007669"/>
    <property type="project" value="UniProtKB-UniPathway"/>
</dbReference>
<dbReference type="PANTHER" id="PTHR38011:SF7">
    <property type="entry name" value="2,5-DIAMINO-6-RIBOSYLAMINO-4(3H)-PYRIMIDINONE 5'-PHOSPHATE REDUCTASE"/>
    <property type="match status" value="1"/>
</dbReference>
<feature type="domain" description="CMP/dCMP-type deaminase" evidence="16">
    <location>
        <begin position="2"/>
        <end position="126"/>
    </location>
</feature>
<feature type="binding site" evidence="14">
    <location>
        <position position="216"/>
    </location>
    <ligand>
        <name>substrate</name>
    </ligand>
</feature>
<evidence type="ECO:0000256" key="13">
    <source>
        <dbReference type="PIRSR" id="PIRSR006769-1"/>
    </source>
</evidence>
<keyword evidence="10 12" id="KW-0560">Oxidoreductase</keyword>
<evidence type="ECO:0000256" key="1">
    <source>
        <dbReference type="ARBA" id="ARBA00002151"/>
    </source>
</evidence>
<comment type="catalytic activity">
    <reaction evidence="12">
        <text>5-amino-6-(5-phospho-D-ribitylamino)uracil + NADP(+) = 5-amino-6-(5-phospho-D-ribosylamino)uracil + NADPH + H(+)</text>
        <dbReference type="Rhea" id="RHEA:17845"/>
        <dbReference type="ChEBI" id="CHEBI:15378"/>
        <dbReference type="ChEBI" id="CHEBI:57783"/>
        <dbReference type="ChEBI" id="CHEBI:58349"/>
        <dbReference type="ChEBI" id="CHEBI:58421"/>
        <dbReference type="ChEBI" id="CHEBI:58453"/>
        <dbReference type="EC" id="1.1.1.193"/>
    </reaction>
</comment>
<evidence type="ECO:0000256" key="3">
    <source>
        <dbReference type="ARBA" id="ARBA00004910"/>
    </source>
</evidence>
<keyword evidence="12 17" id="KW-0378">Hydrolase</keyword>
<dbReference type="CDD" id="cd01284">
    <property type="entry name" value="Riboflavin_deaminase-reductase"/>
    <property type="match status" value="1"/>
</dbReference>
<dbReference type="InterPro" id="IPR002125">
    <property type="entry name" value="CMP_dCMP_dom"/>
</dbReference>
<evidence type="ECO:0000259" key="16">
    <source>
        <dbReference type="PROSITE" id="PS51747"/>
    </source>
</evidence>
<feature type="binding site" evidence="14">
    <location>
        <position position="157"/>
    </location>
    <ligand>
        <name>NADP(+)</name>
        <dbReference type="ChEBI" id="CHEBI:58349"/>
    </ligand>
</feature>
<keyword evidence="9 12" id="KW-0521">NADP</keyword>
<comment type="caution">
    <text evidence="17">The sequence shown here is derived from an EMBL/GenBank/DDBJ whole genome shotgun (WGS) entry which is preliminary data.</text>
</comment>
<evidence type="ECO:0000313" key="17">
    <source>
        <dbReference type="EMBL" id="TMM53619.1"/>
    </source>
</evidence>
<reference evidence="17 18" key="1">
    <citation type="submission" date="2019-05" db="EMBL/GenBank/DDBJ databases">
        <authorList>
            <person name="Zhang J.-Y."/>
            <person name="Feg X."/>
            <person name="Du Z.-J."/>
        </authorList>
    </citation>
    <scope>NUCLEOTIDE SEQUENCE [LARGE SCALE GENOMIC DNA]</scope>
    <source>
        <strain evidence="17 18">RZ26</strain>
    </source>
</reference>
<dbReference type="UniPathway" id="UPA00275">
    <property type="reaction ID" value="UER00401"/>
</dbReference>
<accession>A0A5S3PHA4</accession>
<feature type="binding site" evidence="14">
    <location>
        <position position="205"/>
    </location>
    <ligand>
        <name>NADP(+)</name>
        <dbReference type="ChEBI" id="CHEBI:58349"/>
    </ligand>
</feature>
<gene>
    <name evidence="17" type="primary">ribD</name>
    <name evidence="17" type="ORF">FEE95_17095</name>
</gene>
<comment type="similarity">
    <text evidence="4 12">In the N-terminal section; belongs to the cytidine and deoxycytidylate deaminase family.</text>
</comment>
<feature type="binding site" evidence="15">
    <location>
        <position position="51"/>
    </location>
    <ligand>
        <name>Zn(2+)</name>
        <dbReference type="ChEBI" id="CHEBI:29105"/>
        <note>catalytic</note>
    </ligand>
</feature>
<sequence>MKIHQKYMLRCIEIAQNGLGIAAPNPMVGAVIVYNDEIIGEGFTSAYGKSHAEVNAIQSVRDKTLLKKATLYVTLEPCCHYGKTPPCADLIIDHQIPHVVVGVLDPNEKVAGKGIEKLKKFGCDVTCGILEKECREHHKRFLTFYEKKRPYIILKWAETLDGFIAPEKGKRGSNPEPYWITNARSRQMVHQWRTEELGILVGTNTVLEDNPKLDARHWKGKNPFRIILDKDLKIPEDYHVLDESIPTMLLTEVEEVKKDTKGEIHYQYLDFSMDLAKQICEILPGYNLTSILIEGGSKTLQTFIDAGLWDEARVFTGNTSLTKGIKAPEFSGKLINSQNIESDHLKIYRND</sequence>
<evidence type="ECO:0000256" key="5">
    <source>
        <dbReference type="ARBA" id="ARBA00007417"/>
    </source>
</evidence>
<evidence type="ECO:0000256" key="14">
    <source>
        <dbReference type="PIRSR" id="PIRSR006769-2"/>
    </source>
</evidence>
<feature type="binding site" evidence="14">
    <location>
        <position position="209"/>
    </location>
    <ligand>
        <name>NADP(+)</name>
        <dbReference type="ChEBI" id="CHEBI:58349"/>
    </ligand>
</feature>
<dbReference type="NCBIfam" id="TIGR00326">
    <property type="entry name" value="eubact_ribD"/>
    <property type="match status" value="1"/>
</dbReference>
<dbReference type="InterPro" id="IPR050765">
    <property type="entry name" value="Riboflavin_Biosynth_HTPR"/>
</dbReference>
<dbReference type="OrthoDB" id="9800865at2"/>
<comment type="function">
    <text evidence="1 12">Converts 2,5-diamino-6-(ribosylamino)-4(3h)-pyrimidinone 5'-phosphate into 5-amino-6-(ribosylamino)-2,4(1h,3h)-pyrimidinedione 5'-phosphate.</text>
</comment>
<evidence type="ECO:0000256" key="11">
    <source>
        <dbReference type="ARBA" id="ARBA00023268"/>
    </source>
</evidence>
<keyword evidence="8 12" id="KW-0862">Zinc</keyword>
<dbReference type="PROSITE" id="PS51747">
    <property type="entry name" value="CYT_DCMP_DEAMINASES_2"/>
    <property type="match status" value="1"/>
</dbReference>
<dbReference type="GO" id="GO:0008703">
    <property type="term" value="F:5-amino-6-(5-phosphoribosylamino)uracil reductase activity"/>
    <property type="evidence" value="ECO:0007669"/>
    <property type="project" value="UniProtKB-EC"/>
</dbReference>
<dbReference type="PIRSF" id="PIRSF006769">
    <property type="entry name" value="RibD"/>
    <property type="match status" value="1"/>
</dbReference>
<feature type="binding site" evidence="15">
    <location>
        <position position="87"/>
    </location>
    <ligand>
        <name>Zn(2+)</name>
        <dbReference type="ChEBI" id="CHEBI:29105"/>
        <note>catalytic</note>
    </ligand>
</feature>
<dbReference type="GO" id="GO:0008835">
    <property type="term" value="F:diaminohydroxyphosphoribosylaminopyrimidine deaminase activity"/>
    <property type="evidence" value="ECO:0007669"/>
    <property type="project" value="UniProtKB-EC"/>
</dbReference>
<evidence type="ECO:0000313" key="18">
    <source>
        <dbReference type="Proteomes" id="UP000310314"/>
    </source>
</evidence>
<feature type="binding site" evidence="14">
    <location>
        <position position="294"/>
    </location>
    <ligand>
        <name>substrate</name>
    </ligand>
</feature>
<dbReference type="EC" id="3.5.4.26" evidence="12"/>
<feature type="active site" description="Proton donor" evidence="13">
    <location>
        <position position="53"/>
    </location>
</feature>
<dbReference type="RefSeq" id="WP_138659243.1">
    <property type="nucleotide sequence ID" value="NZ_VATY01000004.1"/>
</dbReference>
<dbReference type="SUPFAM" id="SSF53597">
    <property type="entry name" value="Dihydrofolate reductase-like"/>
    <property type="match status" value="1"/>
</dbReference>
<dbReference type="Pfam" id="PF00383">
    <property type="entry name" value="dCMP_cyt_deam_1"/>
    <property type="match status" value="1"/>
</dbReference>
<dbReference type="GO" id="GO:0008270">
    <property type="term" value="F:zinc ion binding"/>
    <property type="evidence" value="ECO:0007669"/>
    <property type="project" value="InterPro"/>
</dbReference>
<protein>
    <recommendedName>
        <fullName evidence="12">Riboflavin biosynthesis protein RibD</fullName>
    </recommendedName>
    <domain>
        <recommendedName>
            <fullName evidence="12">Diaminohydroxyphosphoribosylaminopyrimidine deaminase</fullName>
            <shortName evidence="12">DRAP deaminase</shortName>
            <ecNumber evidence="12">3.5.4.26</ecNumber>
        </recommendedName>
        <alternativeName>
            <fullName evidence="12">Riboflavin-specific deaminase</fullName>
        </alternativeName>
    </domain>
    <domain>
        <recommendedName>
            <fullName evidence="12">5-amino-6-(5-phosphoribosylamino)uracil reductase</fullName>
            <ecNumber evidence="12">1.1.1.193</ecNumber>
        </recommendedName>
        <alternativeName>
            <fullName evidence="12">HTP reductase</fullName>
        </alternativeName>
    </domain>
</protein>
<keyword evidence="7 12" id="KW-0479">Metal-binding</keyword>
<feature type="binding site" evidence="14">
    <location>
        <position position="193"/>
    </location>
    <ligand>
        <name>substrate</name>
    </ligand>
</feature>
<evidence type="ECO:0000256" key="8">
    <source>
        <dbReference type="ARBA" id="ARBA00022833"/>
    </source>
</evidence>
<dbReference type="InterPro" id="IPR016193">
    <property type="entry name" value="Cytidine_deaminase-like"/>
</dbReference>
<comment type="pathway">
    <text evidence="3 12">Cofactor biosynthesis; riboflavin biosynthesis; 5-amino-6-(D-ribitylamino)uracil from GTP: step 3/4.</text>
</comment>
<comment type="catalytic activity">
    <reaction evidence="12">
        <text>2,5-diamino-6-hydroxy-4-(5-phosphoribosylamino)-pyrimidine + H2O + H(+) = 5-amino-6-(5-phospho-D-ribosylamino)uracil + NH4(+)</text>
        <dbReference type="Rhea" id="RHEA:21868"/>
        <dbReference type="ChEBI" id="CHEBI:15377"/>
        <dbReference type="ChEBI" id="CHEBI:15378"/>
        <dbReference type="ChEBI" id="CHEBI:28938"/>
        <dbReference type="ChEBI" id="CHEBI:58453"/>
        <dbReference type="ChEBI" id="CHEBI:58614"/>
        <dbReference type="EC" id="3.5.4.26"/>
    </reaction>
</comment>
<feature type="binding site" evidence="14">
    <location>
        <position position="179"/>
    </location>
    <ligand>
        <name>NADP(+)</name>
        <dbReference type="ChEBI" id="CHEBI:58349"/>
    </ligand>
</feature>
<dbReference type="PROSITE" id="PS00903">
    <property type="entry name" value="CYT_DCMP_DEAMINASES_1"/>
    <property type="match status" value="1"/>
</dbReference>
<evidence type="ECO:0000256" key="9">
    <source>
        <dbReference type="ARBA" id="ARBA00022857"/>
    </source>
</evidence>
<evidence type="ECO:0000256" key="2">
    <source>
        <dbReference type="ARBA" id="ARBA00004882"/>
    </source>
</evidence>
<feature type="binding site" evidence="14">
    <location>
        <position position="213"/>
    </location>
    <ligand>
        <name>substrate</name>
    </ligand>
</feature>
<keyword evidence="11" id="KW-0511">Multifunctional enzyme</keyword>
<comment type="pathway">
    <text evidence="2 12">Cofactor biosynthesis; riboflavin biosynthesis; 5-amino-6-(D-ribitylamino)uracil from GTP: step 2/4.</text>
</comment>
<keyword evidence="18" id="KW-1185">Reference proteome</keyword>
<dbReference type="InterPro" id="IPR002734">
    <property type="entry name" value="RibDG_C"/>
</dbReference>
<evidence type="ECO:0000256" key="10">
    <source>
        <dbReference type="ARBA" id="ARBA00023002"/>
    </source>
</evidence>
<dbReference type="Pfam" id="PF01872">
    <property type="entry name" value="RibD_C"/>
    <property type="match status" value="1"/>
</dbReference>
<evidence type="ECO:0000256" key="7">
    <source>
        <dbReference type="ARBA" id="ARBA00022723"/>
    </source>
</evidence>
<evidence type="ECO:0000256" key="6">
    <source>
        <dbReference type="ARBA" id="ARBA00022619"/>
    </source>
</evidence>
<dbReference type="Proteomes" id="UP000310314">
    <property type="component" value="Unassembled WGS sequence"/>
</dbReference>
<comment type="cofactor">
    <cofactor evidence="12 15">
        <name>Zn(2+)</name>
        <dbReference type="ChEBI" id="CHEBI:29105"/>
    </cofactor>
    <text evidence="12 15">Binds 1 zinc ion.</text>
</comment>
<dbReference type="AlphaFoldDB" id="A0A5S3PHA4"/>
<feature type="binding site" evidence="15">
    <location>
        <position position="78"/>
    </location>
    <ligand>
        <name>Zn(2+)</name>
        <dbReference type="ChEBI" id="CHEBI:29105"/>
        <note>catalytic</note>
    </ligand>
</feature>
<organism evidence="17 18">
    <name type="scientific">Maribacter algarum</name>
    <name type="common">ex Zhang et al. 2020</name>
    <dbReference type="NCBI Taxonomy" id="2578118"/>
    <lineage>
        <taxon>Bacteria</taxon>
        <taxon>Pseudomonadati</taxon>
        <taxon>Bacteroidota</taxon>
        <taxon>Flavobacteriia</taxon>
        <taxon>Flavobacteriales</taxon>
        <taxon>Flavobacteriaceae</taxon>
        <taxon>Maribacter</taxon>
    </lineage>
</organism>